<organism evidence="3 4">
    <name type="scientific">Nitrospina gracilis (strain 3/211)</name>
    <dbReference type="NCBI Taxonomy" id="1266370"/>
    <lineage>
        <taxon>Bacteria</taxon>
        <taxon>Pseudomonadati</taxon>
        <taxon>Nitrospinota/Tectimicrobiota group</taxon>
        <taxon>Nitrospinota</taxon>
        <taxon>Nitrospinia</taxon>
        <taxon>Nitrospinales</taxon>
        <taxon>Nitrospinaceae</taxon>
        <taxon>Nitrospina</taxon>
    </lineage>
</organism>
<proteinExistence type="predicted"/>
<evidence type="ECO:0000313" key="3">
    <source>
        <dbReference type="EMBL" id="CCQ90505.1"/>
    </source>
</evidence>
<dbReference type="Proteomes" id="UP000011704">
    <property type="component" value="Unassembled WGS sequence"/>
</dbReference>
<dbReference type="InterPro" id="IPR018637">
    <property type="entry name" value="DUF2059"/>
</dbReference>
<comment type="caution">
    <text evidence="3">The sequence shown here is derived from an EMBL/GenBank/DDBJ whole genome shotgun (WGS) entry which is preliminary data.</text>
</comment>
<reference evidence="3 4" key="1">
    <citation type="journal article" date="2013" name="Front. Microbiol.">
        <title>The genome of Nitrospina gracilis illuminates the metabolism and evolution of the major marine nitrite oxidizer.</title>
        <authorList>
            <person name="Luecker S."/>
            <person name="Nowka B."/>
            <person name="Rattei T."/>
            <person name="Spieck E."/>
            <person name="and Daims H."/>
        </authorList>
    </citation>
    <scope>NUCLEOTIDE SEQUENCE [LARGE SCALE GENOMIC DNA]</scope>
    <source>
        <strain evidence="3 4">3/211</strain>
    </source>
</reference>
<evidence type="ECO:0000313" key="4">
    <source>
        <dbReference type="Proteomes" id="UP000011704"/>
    </source>
</evidence>
<sequence length="184" mass="20945">MSTWQTIKKTMTVGLVLLAGWALALPAWAEMDPAKKRDIQTLMEVSGTIESLKQFRPLMLQSYSNILKTAYKDKNLPQGFWDEFMNTIITDADLESLVDEILPVYDQNFTHDEIRELITAFRTPAYRKWVQRLPTMMQASSEAGRKWGRSLAQSGVIQQRLETLKMKYNLGEPSEGAPQGGGMR</sequence>
<evidence type="ECO:0000256" key="1">
    <source>
        <dbReference type="SAM" id="SignalP"/>
    </source>
</evidence>
<dbReference type="HOGENOM" id="CLU_1494734_0_0_0"/>
<feature type="signal peptide" evidence="1">
    <location>
        <begin position="1"/>
        <end position="29"/>
    </location>
</feature>
<dbReference type="OrthoDB" id="1143459at2"/>
<gene>
    <name evidence="3" type="ORF">NITGR_300001</name>
</gene>
<accession>M1YJ26</accession>
<name>M1YJ26_NITG3</name>
<dbReference type="EMBL" id="CAQJ01000034">
    <property type="protein sequence ID" value="CCQ90505.1"/>
    <property type="molecule type" value="Genomic_DNA"/>
</dbReference>
<dbReference type="Pfam" id="PF09832">
    <property type="entry name" value="DUF2059"/>
    <property type="match status" value="1"/>
</dbReference>
<feature type="chain" id="PRO_5004019779" description="DUF2059 domain-containing protein" evidence="1">
    <location>
        <begin position="30"/>
        <end position="184"/>
    </location>
</feature>
<protein>
    <recommendedName>
        <fullName evidence="2">DUF2059 domain-containing protein</fullName>
    </recommendedName>
</protein>
<keyword evidence="1" id="KW-0732">Signal</keyword>
<dbReference type="AlphaFoldDB" id="M1YJ26"/>
<evidence type="ECO:0000259" key="2">
    <source>
        <dbReference type="Pfam" id="PF09832"/>
    </source>
</evidence>
<feature type="domain" description="DUF2059" evidence="2">
    <location>
        <begin position="96"/>
        <end position="153"/>
    </location>
</feature>
<dbReference type="STRING" id="1266370.NITGR_300001"/>
<dbReference type="InParanoid" id="M1YJ26"/>
<dbReference type="RefSeq" id="WP_005008073.1">
    <property type="nucleotide sequence ID" value="NZ_HG422173.1"/>
</dbReference>
<keyword evidence="4" id="KW-1185">Reference proteome</keyword>